<dbReference type="InterPro" id="IPR000836">
    <property type="entry name" value="PRTase_dom"/>
</dbReference>
<dbReference type="SUPFAM" id="SSF53271">
    <property type="entry name" value="PRTase-like"/>
    <property type="match status" value="1"/>
</dbReference>
<evidence type="ECO:0000256" key="3">
    <source>
        <dbReference type="SAM" id="MobiDB-lite"/>
    </source>
</evidence>
<reference evidence="5" key="1">
    <citation type="submission" date="2022-07" db="EMBL/GenBank/DDBJ databases">
        <title>Genome Sequence of Physisporinus lineatus.</title>
        <authorList>
            <person name="Buettner E."/>
        </authorList>
    </citation>
    <scope>NUCLEOTIDE SEQUENCE</scope>
    <source>
        <strain evidence="5">VT162</strain>
    </source>
</reference>
<dbReference type="SUPFAM" id="SSF56235">
    <property type="entry name" value="N-terminal nucleophile aminohydrolases (Ntn hydrolases)"/>
    <property type="match status" value="1"/>
</dbReference>
<dbReference type="Pfam" id="PF08643">
    <property type="entry name" value="DUF1776"/>
    <property type="match status" value="1"/>
</dbReference>
<sequence length="1103" mass="119259">MVRDVFNNSSLSKLIGGMGVGHGMRSIDTPSDSQLRFQSPTVRYPTAGSSNHAEAQPFYVNSPYGIVFAHNGNLINTAELLHFMDATAHRHINTSSDSELLLNIFADQLQKTGKFRINEEDIFTAIGGLMEQCKGAFACVAMLAGFGLIAFRDSNGIRPLGMAHRQVGENAYDWLFSSESVVADASGFVGWEDVKPGEAVIITRSGVSRRQVGKTSTFAPDIFEFVYFARPDSVIDGVSVYRSRMAMGDALADEVQRVLREKNLSVDVVIPVPDTSRVAALELAQKLQLPYREGFIKNRYGSYLQSDPILNTEDGRRKKNVRRKLNAMALEFADKNVLMVDDSIVRGTTSKEIIQMAKDVGAKSVIVASCAPPIRHSNVYGIDMPSRSELVAHGRNTAEIAEAIGADLVIFQQLPDLISSVRQFNTTIETFDCSVFTGEYVTGGVDEEYLCSLEQLRGDNLKAKAQVGGLGVLEGKGGGGVLKSPTNGIVKGHSPQLSNGAPHGGHKDDTCPKSSTPLIVSLVGQDTMAIIPTVEQIEDYLESVEELIYSSLSASTPDLPNVREAINRLWEDVSRFGPQALPPLPDLKIPGLGPFEVPPPPPPPPPPKSPFEMLYDWAESRRWTIAAVGLGVVGVGLAAGFGRAHYRRKVGLRKLKASASQERRQVVVVLGGDSPLGPPLISDLERKGYIVITSVSSPEAVDEIEAQGNGYVRALVLDPSEPETIPFFLRSLSSTLSRRFPITAAGDPHANPSALPYIHSIISLLTIPSQHLLPSPGPLENLSLREDYLGFLQATHITPLQVIQSLLPLLRTSSARTRDLVSNSHGRKSVIFCLPAIDARVGLAFTSAQAMSAAATLRGAEVLRREIRAASASDKSGVMKNIKVVVVDVGAIDAVEATKRTPEGVIATMDDWTPSEKVTYGTAFASLFVGRSQPGQGRRPTRISTFVHAIVGIVRDGERHHRGIYDIGLGLAKFREWLKGDRVVIGAGAGTYTLASHLPSLILDALLNIPHLLISIRNALVPVQPRVALPYPPPAPTTRPSLQSSSTLRQPVQEESPINSDQEHHDHEHSETGSEADVESNEGYGSGVGESWISVKGRSPERV</sequence>
<dbReference type="InterPro" id="IPR017932">
    <property type="entry name" value="GATase_2_dom"/>
</dbReference>
<dbReference type="InterPro" id="IPR036291">
    <property type="entry name" value="NAD(P)-bd_dom_sf"/>
</dbReference>
<accession>A0AAD5VIA8</accession>
<dbReference type="InterPro" id="IPR013952">
    <property type="entry name" value="DUF1776_fun"/>
</dbReference>
<evidence type="ECO:0000313" key="5">
    <source>
        <dbReference type="EMBL" id="KAJ3492079.1"/>
    </source>
</evidence>
<dbReference type="Proteomes" id="UP001212997">
    <property type="component" value="Unassembled WGS sequence"/>
</dbReference>
<dbReference type="PANTHER" id="PTHR11907">
    <property type="entry name" value="AMIDOPHOSPHORIBOSYLTRANSFERASE"/>
    <property type="match status" value="1"/>
</dbReference>
<dbReference type="PROSITE" id="PS51278">
    <property type="entry name" value="GATASE_TYPE_2"/>
    <property type="match status" value="1"/>
</dbReference>
<dbReference type="CDD" id="cd06223">
    <property type="entry name" value="PRTases_typeI"/>
    <property type="match status" value="1"/>
</dbReference>
<dbReference type="InterPro" id="IPR029057">
    <property type="entry name" value="PRTase-like"/>
</dbReference>
<feature type="compositionally biased region" description="Basic and acidic residues" evidence="3">
    <location>
        <begin position="1061"/>
        <end position="1072"/>
    </location>
</feature>
<evidence type="ECO:0000256" key="1">
    <source>
        <dbReference type="ARBA" id="ARBA00022679"/>
    </source>
</evidence>
<keyword evidence="6" id="KW-1185">Reference proteome</keyword>
<dbReference type="InterPro" id="IPR029055">
    <property type="entry name" value="Ntn_hydrolases_N"/>
</dbReference>
<comment type="caution">
    <text evidence="5">The sequence shown here is derived from an EMBL/GenBank/DDBJ whole genome shotgun (WGS) entry which is preliminary data.</text>
</comment>
<feature type="domain" description="Glutamine amidotransferase type-2" evidence="4">
    <location>
        <begin position="1"/>
        <end position="205"/>
    </location>
</feature>
<proteinExistence type="predicted"/>
<name>A0AAD5VIA8_9APHY</name>
<evidence type="ECO:0000259" key="4">
    <source>
        <dbReference type="PROSITE" id="PS51278"/>
    </source>
</evidence>
<dbReference type="SUPFAM" id="SSF51735">
    <property type="entry name" value="NAD(P)-binding Rossmann-fold domains"/>
    <property type="match status" value="1"/>
</dbReference>
<keyword evidence="2" id="KW-0315">Glutamine amidotransferase</keyword>
<dbReference type="Pfam" id="PF00156">
    <property type="entry name" value="Pribosyltran"/>
    <property type="match status" value="1"/>
</dbReference>
<evidence type="ECO:0000256" key="2">
    <source>
        <dbReference type="ARBA" id="ARBA00022962"/>
    </source>
</evidence>
<dbReference type="Pfam" id="PF13522">
    <property type="entry name" value="GATase_6"/>
    <property type="match status" value="1"/>
</dbReference>
<dbReference type="Gene3D" id="3.60.20.10">
    <property type="entry name" value="Glutamine Phosphoribosylpyrophosphate, subunit 1, domain 1"/>
    <property type="match status" value="1"/>
</dbReference>
<dbReference type="Gene3D" id="3.40.50.720">
    <property type="entry name" value="NAD(P)-binding Rossmann-like Domain"/>
    <property type="match status" value="1"/>
</dbReference>
<dbReference type="EMBL" id="JANAWD010000003">
    <property type="protein sequence ID" value="KAJ3492079.1"/>
    <property type="molecule type" value="Genomic_DNA"/>
</dbReference>
<gene>
    <name evidence="5" type="ORF">NLI96_g185</name>
</gene>
<protein>
    <recommendedName>
        <fullName evidence="4">Glutamine amidotransferase type-2 domain-containing protein</fullName>
    </recommendedName>
</protein>
<evidence type="ECO:0000313" key="6">
    <source>
        <dbReference type="Proteomes" id="UP001212997"/>
    </source>
</evidence>
<keyword evidence="1" id="KW-0808">Transferase</keyword>
<feature type="region of interest" description="Disordered" evidence="3">
    <location>
        <begin position="1031"/>
        <end position="1103"/>
    </location>
</feature>
<organism evidence="5 6">
    <name type="scientific">Meripilus lineatus</name>
    <dbReference type="NCBI Taxonomy" id="2056292"/>
    <lineage>
        <taxon>Eukaryota</taxon>
        <taxon>Fungi</taxon>
        <taxon>Dikarya</taxon>
        <taxon>Basidiomycota</taxon>
        <taxon>Agaricomycotina</taxon>
        <taxon>Agaricomycetes</taxon>
        <taxon>Polyporales</taxon>
        <taxon>Meripilaceae</taxon>
        <taxon>Meripilus</taxon>
    </lineage>
</organism>
<dbReference type="AlphaFoldDB" id="A0AAD5VIA8"/>
<dbReference type="Gene3D" id="3.40.50.2020">
    <property type="match status" value="1"/>
</dbReference>
<dbReference type="GO" id="GO:0016740">
    <property type="term" value="F:transferase activity"/>
    <property type="evidence" value="ECO:0007669"/>
    <property type="project" value="UniProtKB-KW"/>
</dbReference>